<dbReference type="InterPro" id="IPR014914">
    <property type="entry name" value="RES_dom"/>
</dbReference>
<dbReference type="EMBL" id="RXOC01000015">
    <property type="protein sequence ID" value="RXF67725.1"/>
    <property type="molecule type" value="Genomic_DNA"/>
</dbReference>
<evidence type="ECO:0000313" key="3">
    <source>
        <dbReference type="Proteomes" id="UP000290848"/>
    </source>
</evidence>
<protein>
    <submittedName>
        <fullName evidence="2">RES domain-containing protein</fullName>
    </submittedName>
</protein>
<comment type="caution">
    <text evidence="2">The sequence shown here is derived from an EMBL/GenBank/DDBJ whole genome shotgun (WGS) entry which is preliminary data.</text>
</comment>
<dbReference type="Proteomes" id="UP000290848">
    <property type="component" value="Unassembled WGS sequence"/>
</dbReference>
<gene>
    <name evidence="2" type="ORF">EKH83_18015</name>
</gene>
<accession>A0A4Q0M4B0</accession>
<dbReference type="Pfam" id="PF08808">
    <property type="entry name" value="RES"/>
    <property type="match status" value="1"/>
</dbReference>
<proteinExistence type="predicted"/>
<reference evidence="2 3" key="1">
    <citation type="submission" date="2018-12" db="EMBL/GenBank/DDBJ databases">
        <title>The Draft Genome Sequence of the Soil Bacterium Pedobacter tournemirensis R1.</title>
        <authorList>
            <person name="He J."/>
        </authorList>
    </citation>
    <scope>NUCLEOTIDE SEQUENCE [LARGE SCALE GENOMIC DNA]</scope>
    <source>
        <strain evidence="2 3">R1</strain>
    </source>
</reference>
<dbReference type="RefSeq" id="WP_128770858.1">
    <property type="nucleotide sequence ID" value="NZ_RXOC01000015.1"/>
</dbReference>
<evidence type="ECO:0000259" key="1">
    <source>
        <dbReference type="Pfam" id="PF08808"/>
    </source>
</evidence>
<evidence type="ECO:0000313" key="2">
    <source>
        <dbReference type="EMBL" id="RXF67725.1"/>
    </source>
</evidence>
<sequence length="173" mass="19892">MISNPAPPFVFSSPGVGSRMLVQEKYISSWMILIRMLMATEYESRSSYLDYLTIGTFKLTDNMSVISLRNTREISPFALESEIENYVIHQKYLGRLERELSKPVRRLDKELDYLPTQYLCEYVKSLGYDAIEYGSALHKGGINLAIFDDSKIECKSVDVYEVDSLVLHLEKVI</sequence>
<feature type="domain" description="RES" evidence="1">
    <location>
        <begin position="99"/>
        <end position="154"/>
    </location>
</feature>
<organism evidence="2 3">
    <name type="scientific">Arcticibacter tournemirensis</name>
    <dbReference type="NCBI Taxonomy" id="699437"/>
    <lineage>
        <taxon>Bacteria</taxon>
        <taxon>Pseudomonadati</taxon>
        <taxon>Bacteroidota</taxon>
        <taxon>Sphingobacteriia</taxon>
        <taxon>Sphingobacteriales</taxon>
        <taxon>Sphingobacteriaceae</taxon>
        <taxon>Arcticibacter</taxon>
    </lineage>
</organism>
<name>A0A4Q0M4B0_9SPHI</name>
<dbReference type="AlphaFoldDB" id="A0A4Q0M4B0"/>